<evidence type="ECO:0000256" key="5">
    <source>
        <dbReference type="ARBA" id="ARBA00022793"/>
    </source>
</evidence>
<feature type="domain" description="Oxo-4-hydroxy-4-carboxy-5-ureidoimidazoline decarboxylase" evidence="7">
    <location>
        <begin position="12"/>
        <end position="166"/>
    </location>
</feature>
<comment type="pathway">
    <text evidence="2">Purine metabolism; urate degradation; (S)-allantoin from urate: step 3/3.</text>
</comment>
<evidence type="ECO:0000313" key="9">
    <source>
        <dbReference type="Proteomes" id="UP001253545"/>
    </source>
</evidence>
<dbReference type="PANTHER" id="PTHR43466">
    <property type="entry name" value="2-OXO-4-HYDROXY-4-CARBOXY-5-UREIDOIMIDAZOLINE DECARBOXYLASE-RELATED"/>
    <property type="match status" value="1"/>
</dbReference>
<evidence type="ECO:0000256" key="3">
    <source>
        <dbReference type="ARBA" id="ARBA00012257"/>
    </source>
</evidence>
<dbReference type="InterPro" id="IPR017595">
    <property type="entry name" value="OHCU_decarboxylase-2"/>
</dbReference>
<dbReference type="EC" id="4.1.1.97" evidence="3"/>
<keyword evidence="5" id="KW-0210">Decarboxylase</keyword>
<evidence type="ECO:0000256" key="2">
    <source>
        <dbReference type="ARBA" id="ARBA00004754"/>
    </source>
</evidence>
<reference evidence="8 9" key="1">
    <citation type="submission" date="2023-09" db="EMBL/GenBank/DDBJ databases">
        <authorList>
            <person name="Rey-Velasco X."/>
        </authorList>
    </citation>
    <scope>NUCLEOTIDE SEQUENCE [LARGE SCALE GENOMIC DNA]</scope>
    <source>
        <strain evidence="8 9">P117</strain>
    </source>
</reference>
<organism evidence="8 9">
    <name type="scientific">Glaciecola petra</name>
    <dbReference type="NCBI Taxonomy" id="3075602"/>
    <lineage>
        <taxon>Bacteria</taxon>
        <taxon>Pseudomonadati</taxon>
        <taxon>Pseudomonadota</taxon>
        <taxon>Gammaproteobacteria</taxon>
        <taxon>Alteromonadales</taxon>
        <taxon>Alteromonadaceae</taxon>
        <taxon>Glaciecola</taxon>
    </lineage>
</organism>
<evidence type="ECO:0000256" key="4">
    <source>
        <dbReference type="ARBA" id="ARBA00022631"/>
    </source>
</evidence>
<evidence type="ECO:0000256" key="1">
    <source>
        <dbReference type="ARBA" id="ARBA00001163"/>
    </source>
</evidence>
<dbReference type="EMBL" id="JAVRHX010000005">
    <property type="protein sequence ID" value="MDT0596180.1"/>
    <property type="molecule type" value="Genomic_DNA"/>
</dbReference>
<dbReference type="NCBIfam" id="TIGR03180">
    <property type="entry name" value="UraD_2"/>
    <property type="match status" value="1"/>
</dbReference>
<keyword evidence="4" id="KW-0659">Purine metabolism</keyword>
<dbReference type="GO" id="GO:0051997">
    <property type="term" value="F:2-oxo-4-hydroxy-4-carboxy-5-ureidoimidazoline decarboxylase activity"/>
    <property type="evidence" value="ECO:0007669"/>
    <property type="project" value="UniProtKB-EC"/>
</dbReference>
<name>A0ABU2ZUW5_9ALTE</name>
<comment type="caution">
    <text evidence="8">The sequence shown here is derived from an EMBL/GenBank/DDBJ whole genome shotgun (WGS) entry which is preliminary data.</text>
</comment>
<dbReference type="Proteomes" id="UP001253545">
    <property type="component" value="Unassembled WGS sequence"/>
</dbReference>
<dbReference type="InterPro" id="IPR018020">
    <property type="entry name" value="OHCU_decarboxylase"/>
</dbReference>
<proteinExistence type="predicted"/>
<evidence type="ECO:0000256" key="6">
    <source>
        <dbReference type="ARBA" id="ARBA00023239"/>
    </source>
</evidence>
<dbReference type="Gene3D" id="1.10.3330.10">
    <property type="entry name" value="Oxo-4-hydroxy-4-carboxy-5-ureidoimidazoline decarboxylase"/>
    <property type="match status" value="1"/>
</dbReference>
<comment type="catalytic activity">
    <reaction evidence="1">
        <text>5-hydroxy-2-oxo-4-ureido-2,5-dihydro-1H-imidazole-5-carboxylate + H(+) = (S)-allantoin + CO2</text>
        <dbReference type="Rhea" id="RHEA:26301"/>
        <dbReference type="ChEBI" id="CHEBI:15378"/>
        <dbReference type="ChEBI" id="CHEBI:15678"/>
        <dbReference type="ChEBI" id="CHEBI:16526"/>
        <dbReference type="ChEBI" id="CHEBI:58639"/>
        <dbReference type="EC" id="4.1.1.97"/>
    </reaction>
</comment>
<keyword evidence="6 8" id="KW-0456">Lyase</keyword>
<sequence length="172" mass="19237">MTITSIEQLNLASPEQAYDWFLQTCSSEKWCYNMLNKRPFDNLDDIKKCANDMWQTMQTTDLMEAFSGHPMIGDMSTLRAKYANTSALASHEQSGVQTASEAVLAELHAKNKAYLEKHGFIFIIFASGLSAKSMLKALLARLPNNTATELQNAAQEQIKITVNRIEKALKAD</sequence>
<dbReference type="PANTHER" id="PTHR43466:SF1">
    <property type="entry name" value="2-OXO-4-HYDROXY-4-CARBOXY-5-UREIDOIMIDAZOLINE DECARBOXYLASE-RELATED"/>
    <property type="match status" value="1"/>
</dbReference>
<gene>
    <name evidence="8" type="primary">uraD</name>
    <name evidence="8" type="ORF">RM552_15100</name>
</gene>
<dbReference type="RefSeq" id="WP_311369701.1">
    <property type="nucleotide sequence ID" value="NZ_JAVRHX010000005.1"/>
</dbReference>
<dbReference type="InterPro" id="IPR036778">
    <property type="entry name" value="OHCU_decarboxylase_sf"/>
</dbReference>
<protein>
    <recommendedName>
        <fullName evidence="3">2-oxo-4-hydroxy-4-carboxy-5-ureidoimidazoline decarboxylase</fullName>
        <ecNumber evidence="3">4.1.1.97</ecNumber>
    </recommendedName>
</protein>
<keyword evidence="9" id="KW-1185">Reference proteome</keyword>
<evidence type="ECO:0000313" key="8">
    <source>
        <dbReference type="EMBL" id="MDT0596180.1"/>
    </source>
</evidence>
<accession>A0ABU2ZUW5</accession>
<dbReference type="Pfam" id="PF09349">
    <property type="entry name" value="OHCU_decarbox"/>
    <property type="match status" value="1"/>
</dbReference>
<evidence type="ECO:0000259" key="7">
    <source>
        <dbReference type="Pfam" id="PF09349"/>
    </source>
</evidence>
<dbReference type="NCBIfam" id="NF010372">
    <property type="entry name" value="PRK13798.1"/>
    <property type="match status" value="1"/>
</dbReference>
<dbReference type="SUPFAM" id="SSF158694">
    <property type="entry name" value="UraD-Like"/>
    <property type="match status" value="1"/>
</dbReference>